<evidence type="ECO:0000259" key="12">
    <source>
        <dbReference type="Pfam" id="PF24456"/>
    </source>
</evidence>
<sequence>MVTPRTEAEARGGAGRDPEVGPMASVGMESALHVPEGCGEEDMAAVRDWLFDVFRPRGVTVMYLHRVLVWQKPRHSAFLFFAMHGLFWMLSKMTVVLRPYTFVASALLLLITLQSCIYNLWPHIRLNRWNAPDCERQEELQPVASGLPELCDQLATAWHSRLIFLHNAKDFRLHNPGKFCILACSCCFGLASLGQHIPGVGVFYLMFLMLLLWPLAAHHGLGEKLCWKLQEVVYMLDYSGRPQLTMYGANTGNRRVFGHGLPYDSDDSDSEDELASFCPELDAEAAAKALELSETEPSDEDSSYQDVLGLKVSRGTTPQLTDYSDELEHHSQQSDLEDSLMRDLPEFPSVIPDNGGGGVIVDSDEEDTLGIPSLCDRPTRRKRTISSSSDERSYEDDDSDRDTIDSDLPYNGHRPTHRTEDLAWTQHFRQEYTDTCDYDDDFSDNLEECLEEEDYKQGDETTGLSISGALTNELVSAAINTVVRSTISALGTSGIVNGSDRVAGFEAEPPKPKRRPPTNSKGRFPRLGRKKQGSQQKSARSVKGTEVFRATEAEEGFEVLDQSELERDETVDHSSLPGGREGKLHKSPGIFSRLLRRRR</sequence>
<dbReference type="GO" id="GO:0005789">
    <property type="term" value="C:endoplasmic reticulum membrane"/>
    <property type="evidence" value="ECO:0007669"/>
    <property type="project" value="UniProtKB-SubCell"/>
</dbReference>
<dbReference type="Proteomes" id="UP000694388">
    <property type="component" value="Unplaced"/>
</dbReference>
<dbReference type="GO" id="GO:0061709">
    <property type="term" value="P:reticulophagy"/>
    <property type="evidence" value="ECO:0007669"/>
    <property type="project" value="InterPro"/>
</dbReference>
<evidence type="ECO:0000256" key="9">
    <source>
        <dbReference type="ARBA" id="ARBA00023157"/>
    </source>
</evidence>
<keyword evidence="3" id="KW-0597">Phosphoprotein</keyword>
<dbReference type="PANTHER" id="PTHR28659:SF2">
    <property type="entry name" value="RETICULON-LIKE PROTEIN"/>
    <property type="match status" value="1"/>
</dbReference>
<comment type="subcellular location">
    <subcellularLocation>
        <location evidence="1">Endoplasmic reticulum membrane</location>
        <topology evidence="1">Multi-pass membrane protein</topology>
    </subcellularLocation>
</comment>
<keyword evidence="6 11" id="KW-1133">Transmembrane helix</keyword>
<dbReference type="Pfam" id="PF24456">
    <property type="entry name" value="RHD_RETREG1-3"/>
    <property type="match status" value="1"/>
</dbReference>
<evidence type="ECO:0000256" key="11">
    <source>
        <dbReference type="SAM" id="Phobius"/>
    </source>
</evidence>
<evidence type="ECO:0000313" key="13">
    <source>
        <dbReference type="Ensembl" id="ENSEBUP00000019221.1"/>
    </source>
</evidence>
<evidence type="ECO:0000256" key="3">
    <source>
        <dbReference type="ARBA" id="ARBA00022553"/>
    </source>
</evidence>
<keyword evidence="4 11" id="KW-0812">Transmembrane</keyword>
<keyword evidence="14" id="KW-1185">Reference proteome</keyword>
<accession>A0A8C4QTP4</accession>
<dbReference type="AlphaFoldDB" id="A0A8C4QTP4"/>
<keyword evidence="7" id="KW-0072">Autophagy</keyword>
<keyword evidence="8 11" id="KW-0472">Membrane</keyword>
<keyword evidence="5" id="KW-0256">Endoplasmic reticulum</keyword>
<evidence type="ECO:0000256" key="5">
    <source>
        <dbReference type="ARBA" id="ARBA00022824"/>
    </source>
</evidence>
<feature type="region of interest" description="Disordered" evidence="10">
    <location>
        <begin position="1"/>
        <end position="22"/>
    </location>
</feature>
<feature type="region of interest" description="Disordered" evidence="10">
    <location>
        <begin position="316"/>
        <end position="417"/>
    </location>
</feature>
<evidence type="ECO:0000256" key="7">
    <source>
        <dbReference type="ARBA" id="ARBA00023006"/>
    </source>
</evidence>
<evidence type="ECO:0000313" key="14">
    <source>
        <dbReference type="Proteomes" id="UP000694388"/>
    </source>
</evidence>
<reference evidence="13" key="2">
    <citation type="submission" date="2025-09" db="UniProtKB">
        <authorList>
            <consortium name="Ensembl"/>
        </authorList>
    </citation>
    <scope>IDENTIFICATION</scope>
</reference>
<evidence type="ECO:0000256" key="6">
    <source>
        <dbReference type="ARBA" id="ARBA00022989"/>
    </source>
</evidence>
<keyword evidence="9" id="KW-1015">Disulfide bond</keyword>
<proteinExistence type="inferred from homology"/>
<name>A0A8C4QTP4_EPTBU</name>
<feature type="compositionally biased region" description="Acidic residues" evidence="10">
    <location>
        <begin position="553"/>
        <end position="563"/>
    </location>
</feature>
<comment type="similarity">
    <text evidence="2">Belongs to the RETREG family.</text>
</comment>
<evidence type="ECO:0000256" key="1">
    <source>
        <dbReference type="ARBA" id="ARBA00004477"/>
    </source>
</evidence>
<feature type="transmembrane region" description="Helical" evidence="11">
    <location>
        <begin position="102"/>
        <end position="121"/>
    </location>
</feature>
<dbReference type="InterPro" id="IPR057282">
    <property type="entry name" value="RETREG1-3-like_RHD"/>
</dbReference>
<dbReference type="Ensembl" id="ENSEBUT00000019797.1">
    <property type="protein sequence ID" value="ENSEBUP00000019221.1"/>
    <property type="gene ID" value="ENSEBUG00000011964.1"/>
</dbReference>
<evidence type="ECO:0000256" key="4">
    <source>
        <dbReference type="ARBA" id="ARBA00022692"/>
    </source>
</evidence>
<reference evidence="13" key="1">
    <citation type="submission" date="2025-08" db="UniProtKB">
        <authorList>
            <consortium name="Ensembl"/>
        </authorList>
    </citation>
    <scope>IDENTIFICATION</scope>
</reference>
<feature type="transmembrane region" description="Helical" evidence="11">
    <location>
        <begin position="76"/>
        <end position="96"/>
    </location>
</feature>
<organism evidence="13 14">
    <name type="scientific">Eptatretus burgeri</name>
    <name type="common">Inshore hagfish</name>
    <dbReference type="NCBI Taxonomy" id="7764"/>
    <lineage>
        <taxon>Eukaryota</taxon>
        <taxon>Metazoa</taxon>
        <taxon>Chordata</taxon>
        <taxon>Craniata</taxon>
        <taxon>Vertebrata</taxon>
        <taxon>Cyclostomata</taxon>
        <taxon>Myxini</taxon>
        <taxon>Myxiniformes</taxon>
        <taxon>Myxinidae</taxon>
        <taxon>Eptatretinae</taxon>
        <taxon>Eptatretus</taxon>
    </lineage>
</organism>
<feature type="compositionally biased region" description="Basic and acidic residues" evidence="10">
    <location>
        <begin position="1"/>
        <end position="19"/>
    </location>
</feature>
<dbReference type="PANTHER" id="PTHR28659">
    <property type="entry name" value="RETICULON-LIKE PROTEIN"/>
    <property type="match status" value="1"/>
</dbReference>
<dbReference type="InterPro" id="IPR019742">
    <property type="entry name" value="MacrogloblnA2_CS"/>
</dbReference>
<evidence type="ECO:0000256" key="8">
    <source>
        <dbReference type="ARBA" id="ARBA00023136"/>
    </source>
</evidence>
<dbReference type="PROSITE" id="PS00477">
    <property type="entry name" value="ALPHA_2_MACROGLOBULIN"/>
    <property type="match status" value="1"/>
</dbReference>
<dbReference type="InterPro" id="IPR043384">
    <property type="entry name" value="RETREG1/3"/>
</dbReference>
<feature type="region of interest" description="Disordered" evidence="10">
    <location>
        <begin position="493"/>
        <end position="599"/>
    </location>
</feature>
<feature type="domain" description="RETREG1-3/ARL6IP-like N-terminal reticulon-homology" evidence="12">
    <location>
        <begin position="57"/>
        <end position="239"/>
    </location>
</feature>
<dbReference type="GeneTree" id="ENSGT00940000161349"/>
<protein>
    <recommendedName>
        <fullName evidence="12">RETREG1-3/ARL6IP-like N-terminal reticulon-homology domain-containing protein</fullName>
    </recommendedName>
</protein>
<evidence type="ECO:0000256" key="2">
    <source>
        <dbReference type="ARBA" id="ARBA00006299"/>
    </source>
</evidence>
<evidence type="ECO:0000256" key="10">
    <source>
        <dbReference type="SAM" id="MobiDB-lite"/>
    </source>
</evidence>
<feature type="compositionally biased region" description="Basic residues" evidence="10">
    <location>
        <begin position="523"/>
        <end position="532"/>
    </location>
</feature>
<feature type="transmembrane region" description="Helical" evidence="11">
    <location>
        <begin position="203"/>
        <end position="221"/>
    </location>
</feature>